<dbReference type="STRING" id="555088.DealDRAFT_2516"/>
<proteinExistence type="predicted"/>
<dbReference type="RefSeq" id="WP_008517983.1">
    <property type="nucleotide sequence ID" value="NZ_ACJM01000014.1"/>
</dbReference>
<protein>
    <recommendedName>
        <fullName evidence="3">Alkyl hydroperoxide reductase/ Thiol specific antioxidant/ Mal allergen</fullName>
    </recommendedName>
</protein>
<dbReference type="EMBL" id="ACJM01000014">
    <property type="protein sequence ID" value="EEG76690.1"/>
    <property type="molecule type" value="Genomic_DNA"/>
</dbReference>
<comment type="caution">
    <text evidence="1">The sequence shown here is derived from an EMBL/GenBank/DDBJ whole genome shotgun (WGS) entry which is preliminary data.</text>
</comment>
<evidence type="ECO:0008006" key="3">
    <source>
        <dbReference type="Google" id="ProtNLM"/>
    </source>
</evidence>
<name>C0GJ57_DETAL</name>
<dbReference type="Proteomes" id="UP000006443">
    <property type="component" value="Unassembled WGS sequence"/>
</dbReference>
<dbReference type="Gene3D" id="3.40.30.10">
    <property type="entry name" value="Glutaredoxin"/>
    <property type="match status" value="1"/>
</dbReference>
<dbReference type="InterPro" id="IPR036249">
    <property type="entry name" value="Thioredoxin-like_sf"/>
</dbReference>
<dbReference type="Pfam" id="PF13911">
    <property type="entry name" value="AhpC-TSA_2"/>
    <property type="match status" value="1"/>
</dbReference>
<sequence>MLGRAHLAQLRQQYGEIQHAGGEVVVVSFDDAGGVKKLIESHKLPFVFLLDPQREVYQLYGMMYKETGSIVTWKTVLAYLKLRFAGYPKSPPGKDVRQMGGDVVVDRDGIIRFLHRSQHPEDWPDVAELLTYLKQKLQNP</sequence>
<accession>C0GJ57</accession>
<organism evidence="1 2">
    <name type="scientific">Dethiobacter alkaliphilus AHT 1</name>
    <dbReference type="NCBI Taxonomy" id="555088"/>
    <lineage>
        <taxon>Bacteria</taxon>
        <taxon>Bacillati</taxon>
        <taxon>Bacillota</taxon>
        <taxon>Dethiobacteria</taxon>
        <taxon>Dethiobacterales</taxon>
        <taxon>Dethiobacteraceae</taxon>
        <taxon>Dethiobacter</taxon>
    </lineage>
</organism>
<keyword evidence="2" id="KW-1185">Reference proteome</keyword>
<dbReference type="OrthoDB" id="9812811at2"/>
<gene>
    <name evidence="1" type="ORF">DealDRAFT_2516</name>
</gene>
<evidence type="ECO:0000313" key="2">
    <source>
        <dbReference type="Proteomes" id="UP000006443"/>
    </source>
</evidence>
<dbReference type="SUPFAM" id="SSF52833">
    <property type="entry name" value="Thioredoxin-like"/>
    <property type="match status" value="1"/>
</dbReference>
<dbReference type="InterPro" id="IPR032801">
    <property type="entry name" value="PXL2A/B/C"/>
</dbReference>
<dbReference type="AlphaFoldDB" id="C0GJ57"/>
<evidence type="ECO:0000313" key="1">
    <source>
        <dbReference type="EMBL" id="EEG76690.1"/>
    </source>
</evidence>
<reference evidence="1 2" key="1">
    <citation type="submission" date="2009-02" db="EMBL/GenBank/DDBJ databases">
        <title>Sequencing of the draft genome and assembly of Dethiobacter alkaliphilus AHT 1.</title>
        <authorList>
            <consortium name="US DOE Joint Genome Institute (JGI-PGF)"/>
            <person name="Lucas S."/>
            <person name="Copeland A."/>
            <person name="Lapidus A."/>
            <person name="Glavina del Rio T."/>
            <person name="Dalin E."/>
            <person name="Tice H."/>
            <person name="Bruce D."/>
            <person name="Goodwin L."/>
            <person name="Pitluck S."/>
            <person name="Larimer F."/>
            <person name="Land M.L."/>
            <person name="Hauser L."/>
            <person name="Muyzer G."/>
        </authorList>
    </citation>
    <scope>NUCLEOTIDE SEQUENCE [LARGE SCALE GENOMIC DNA]</scope>
    <source>
        <strain evidence="1 2">AHT 1</strain>
    </source>
</reference>